<dbReference type="Proteomes" id="UP001596514">
    <property type="component" value="Unassembled WGS sequence"/>
</dbReference>
<evidence type="ECO:0000313" key="2">
    <source>
        <dbReference type="Proteomes" id="UP001596514"/>
    </source>
</evidence>
<accession>A0ABW2SZL5</accession>
<keyword evidence="2" id="KW-1185">Reference proteome</keyword>
<dbReference type="RefSeq" id="WP_343983697.1">
    <property type="nucleotide sequence ID" value="NZ_BAAAGK010000297.1"/>
</dbReference>
<comment type="caution">
    <text evidence="1">The sequence shown here is derived from an EMBL/GenBank/DDBJ whole genome shotgun (WGS) entry which is preliminary data.</text>
</comment>
<dbReference type="SUPFAM" id="SSF51445">
    <property type="entry name" value="(Trans)glycosidases"/>
    <property type="match status" value="1"/>
</dbReference>
<proteinExistence type="predicted"/>
<reference evidence="2" key="1">
    <citation type="journal article" date="2019" name="Int. J. Syst. Evol. Microbiol.">
        <title>The Global Catalogue of Microorganisms (GCM) 10K type strain sequencing project: providing services to taxonomists for standard genome sequencing and annotation.</title>
        <authorList>
            <consortium name="The Broad Institute Genomics Platform"/>
            <consortium name="The Broad Institute Genome Sequencing Center for Infectious Disease"/>
            <person name="Wu L."/>
            <person name="Ma J."/>
        </authorList>
    </citation>
    <scope>NUCLEOTIDE SEQUENCE [LARGE SCALE GENOMIC DNA]</scope>
    <source>
        <strain evidence="2">JCM 10083</strain>
    </source>
</reference>
<dbReference type="InterPro" id="IPR017853">
    <property type="entry name" value="GH"/>
</dbReference>
<organism evidence="1 2">
    <name type="scientific">Streptosporangium amethystogenes subsp. fukuiense</name>
    <dbReference type="NCBI Taxonomy" id="698418"/>
    <lineage>
        <taxon>Bacteria</taxon>
        <taxon>Bacillati</taxon>
        <taxon>Actinomycetota</taxon>
        <taxon>Actinomycetes</taxon>
        <taxon>Streptosporangiales</taxon>
        <taxon>Streptosporangiaceae</taxon>
        <taxon>Streptosporangium</taxon>
    </lineage>
</organism>
<sequence>MTEVGGIFDTRFESKDDDFVGVQTYTRMVFGPNGPIKAARTERTFQTGWEYYPQTLGHAGYAMNFGLVSVDRETFARTPKPSLHWLGRVAATNGAHLDDGRP</sequence>
<name>A0ABW2SZL5_9ACTN</name>
<protein>
    <submittedName>
        <fullName evidence="1">Uncharacterized protein</fullName>
    </submittedName>
</protein>
<evidence type="ECO:0000313" key="1">
    <source>
        <dbReference type="EMBL" id="MFC7601483.1"/>
    </source>
</evidence>
<gene>
    <name evidence="1" type="ORF">ACFQVD_15420</name>
</gene>
<dbReference type="Gene3D" id="3.20.20.80">
    <property type="entry name" value="Glycosidases"/>
    <property type="match status" value="1"/>
</dbReference>
<dbReference type="EMBL" id="JBHTEE010000001">
    <property type="protein sequence ID" value="MFC7601483.1"/>
    <property type="molecule type" value="Genomic_DNA"/>
</dbReference>